<feature type="transmembrane region" description="Helical" evidence="1">
    <location>
        <begin position="49"/>
        <end position="70"/>
    </location>
</feature>
<organism evidence="2 3">
    <name type="scientific">Daphnia magna</name>
    <dbReference type="NCBI Taxonomy" id="35525"/>
    <lineage>
        <taxon>Eukaryota</taxon>
        <taxon>Metazoa</taxon>
        <taxon>Ecdysozoa</taxon>
        <taxon>Arthropoda</taxon>
        <taxon>Crustacea</taxon>
        <taxon>Branchiopoda</taxon>
        <taxon>Diplostraca</taxon>
        <taxon>Cladocera</taxon>
        <taxon>Anomopoda</taxon>
        <taxon>Daphniidae</taxon>
        <taxon>Daphnia</taxon>
    </lineage>
</organism>
<gene>
    <name evidence="2" type="ORF">APZ42_011213</name>
</gene>
<evidence type="ECO:0000256" key="1">
    <source>
        <dbReference type="SAM" id="Phobius"/>
    </source>
</evidence>
<keyword evidence="1" id="KW-1133">Transmembrane helix</keyword>
<accession>A0A162SHA2</accession>
<dbReference type="EMBL" id="LRGB01000024">
    <property type="protein sequence ID" value="KZS21296.1"/>
    <property type="molecule type" value="Genomic_DNA"/>
</dbReference>
<dbReference type="Proteomes" id="UP000076858">
    <property type="component" value="Unassembled WGS sequence"/>
</dbReference>
<proteinExistence type="predicted"/>
<feature type="transmembrane region" description="Helical" evidence="1">
    <location>
        <begin position="82"/>
        <end position="102"/>
    </location>
</feature>
<name>A0A162SHA2_9CRUS</name>
<evidence type="ECO:0000313" key="3">
    <source>
        <dbReference type="Proteomes" id="UP000076858"/>
    </source>
</evidence>
<sequence length="163" mass="18256">MMTCKMKSTSCCCSLQTTAKIIGSVDMLANVTIGVLYSSRIVVNGPFDVTIAIAVFAFILAIFSILLIYGAQCRRRHIVMSWLIVQLLERCFVAVFIAVGLVRNSLGVIPIVFILFVIILAFYLWWAVCCFYFELKNEERADLNRCDSLSGQPVGYDENADVF</sequence>
<dbReference type="PANTHER" id="PTHR34609:SF17">
    <property type="entry name" value="GEO08273P1-RELATED"/>
    <property type="match status" value="1"/>
</dbReference>
<keyword evidence="3" id="KW-1185">Reference proteome</keyword>
<protein>
    <submittedName>
        <fullName evidence="2">Uncharacterized protein</fullName>
    </submittedName>
</protein>
<reference evidence="2 3" key="1">
    <citation type="submission" date="2016-03" db="EMBL/GenBank/DDBJ databases">
        <title>EvidentialGene: Evidence-directed Construction of Genes on Genomes.</title>
        <authorList>
            <person name="Gilbert D.G."/>
            <person name="Choi J.-H."/>
            <person name="Mockaitis K."/>
            <person name="Colbourne J."/>
            <person name="Pfrender M."/>
        </authorList>
    </citation>
    <scope>NUCLEOTIDE SEQUENCE [LARGE SCALE GENOMIC DNA]</scope>
    <source>
        <strain evidence="2 3">Xinb3</strain>
        <tissue evidence="2">Complete organism</tissue>
    </source>
</reference>
<keyword evidence="1" id="KW-0472">Membrane</keyword>
<comment type="caution">
    <text evidence="2">The sequence shown here is derived from an EMBL/GenBank/DDBJ whole genome shotgun (WGS) entry which is preliminary data.</text>
</comment>
<evidence type="ECO:0000313" key="2">
    <source>
        <dbReference type="EMBL" id="KZS21296.1"/>
    </source>
</evidence>
<dbReference type="PANTHER" id="PTHR34609">
    <property type="entry name" value="GEO08273P1-RELATED"/>
    <property type="match status" value="1"/>
</dbReference>
<dbReference type="OrthoDB" id="6345415at2759"/>
<feature type="transmembrane region" description="Helical" evidence="1">
    <location>
        <begin position="108"/>
        <end position="133"/>
    </location>
</feature>
<dbReference type="InterPro" id="IPR053077">
    <property type="entry name" value="MARVEL_domain_protein_3"/>
</dbReference>
<dbReference type="AlphaFoldDB" id="A0A162SHA2"/>
<keyword evidence="1" id="KW-0812">Transmembrane</keyword>